<keyword evidence="3" id="KW-0597">Phosphoprotein</keyword>
<feature type="domain" description="Histidine kinase" evidence="5">
    <location>
        <begin position="169"/>
        <end position="395"/>
    </location>
</feature>
<name>A0ABX1MM35_9RHOO</name>
<dbReference type="PRINTS" id="PR00344">
    <property type="entry name" value="BCTRLSENSOR"/>
</dbReference>
<protein>
    <recommendedName>
        <fullName evidence="2">histidine kinase</fullName>
        <ecNumber evidence="2">2.7.13.3</ecNumber>
    </recommendedName>
</protein>
<dbReference type="SMART" id="SM00388">
    <property type="entry name" value="HisKA"/>
    <property type="match status" value="1"/>
</dbReference>
<evidence type="ECO:0000256" key="1">
    <source>
        <dbReference type="ARBA" id="ARBA00000085"/>
    </source>
</evidence>
<comment type="caution">
    <text evidence="6">The sequence shown here is derived from an EMBL/GenBank/DDBJ whole genome shotgun (WGS) entry which is preliminary data.</text>
</comment>
<proteinExistence type="predicted"/>
<dbReference type="Pfam" id="PF02518">
    <property type="entry name" value="HATPase_c"/>
    <property type="match status" value="1"/>
</dbReference>
<dbReference type="SUPFAM" id="SSF55874">
    <property type="entry name" value="ATPase domain of HSP90 chaperone/DNA topoisomerase II/histidine kinase"/>
    <property type="match status" value="1"/>
</dbReference>
<sequence>MTEMTGFDRDFSLGELLSTRDADDLCHTLSGLLGTPVAILDVGGGSFGGMVPPPGGERAPLVLELEPVGFLAADCTASALGSAARIVRWGLLSRARLRMVSDLHLEAVRADYAKLQQQNEALKASEAKYRDLAASLDAKVKEQIKVIDERQLQLYQAERLASIGQLAAGVAHEINNPLGFIGSNLSAAERYLHSLEDLRAVVPSPVWEVRDLDFVFEDFSELLKDSRAGIDRIARIVRDLKGFSSVDQPQEQVVDLNAQLETLMSVLVGQKAESVTLSTDFSPLPPLLCLPGHLNQAFLNILQNALQAVTEGGIVTVHTRTEGGAIAVEVSDSGRGIPPEIRARIFDPFFTTRGVGSGTGLGLTVARDIILAHSGTVTVICPPQGGTRVTVNLPV</sequence>
<organism evidence="6 7">
    <name type="scientific">Aromatoleum petrolei</name>
    <dbReference type="NCBI Taxonomy" id="76116"/>
    <lineage>
        <taxon>Bacteria</taxon>
        <taxon>Pseudomonadati</taxon>
        <taxon>Pseudomonadota</taxon>
        <taxon>Betaproteobacteria</taxon>
        <taxon>Rhodocyclales</taxon>
        <taxon>Rhodocyclaceae</taxon>
        <taxon>Aromatoleum</taxon>
    </lineage>
</organism>
<dbReference type="CDD" id="cd00082">
    <property type="entry name" value="HisKA"/>
    <property type="match status" value="1"/>
</dbReference>
<dbReference type="InterPro" id="IPR036097">
    <property type="entry name" value="HisK_dim/P_sf"/>
</dbReference>
<evidence type="ECO:0000259" key="5">
    <source>
        <dbReference type="PROSITE" id="PS50109"/>
    </source>
</evidence>
<reference evidence="6 7" key="1">
    <citation type="submission" date="2019-12" db="EMBL/GenBank/DDBJ databases">
        <title>Comparative genomics gives insights into the taxonomy of the Azoarcus-Aromatoleum group and reveals separate origins of nif in the plant-associated Azoarcus and non-plant-associated Aromatoleum sub-groups.</title>
        <authorList>
            <person name="Lafos M."/>
            <person name="Maluk M."/>
            <person name="Batista M."/>
            <person name="Junghare M."/>
            <person name="Carmona M."/>
            <person name="Faoro H."/>
            <person name="Cruz L.M."/>
            <person name="Battistoni F."/>
            <person name="De Souza E."/>
            <person name="Pedrosa F."/>
            <person name="Chen W.-M."/>
            <person name="Poole P.S."/>
            <person name="Dixon R.A."/>
            <person name="James E.K."/>
        </authorList>
    </citation>
    <scope>NUCLEOTIDE SEQUENCE [LARGE SCALE GENOMIC DNA]</scope>
    <source>
        <strain evidence="6 7">ToN1</strain>
    </source>
</reference>
<dbReference type="Pfam" id="PF00512">
    <property type="entry name" value="HisKA"/>
    <property type="match status" value="1"/>
</dbReference>
<dbReference type="Gene3D" id="1.10.287.130">
    <property type="match status" value="1"/>
</dbReference>
<comment type="catalytic activity">
    <reaction evidence="1">
        <text>ATP + protein L-histidine = ADP + protein N-phospho-L-histidine.</text>
        <dbReference type="EC" id="2.7.13.3"/>
    </reaction>
</comment>
<accession>A0ABX1MM35</accession>
<keyword evidence="7" id="KW-1185">Reference proteome</keyword>
<dbReference type="RefSeq" id="WP_169205633.1">
    <property type="nucleotide sequence ID" value="NZ_CP059560.1"/>
</dbReference>
<dbReference type="PANTHER" id="PTHR43065">
    <property type="entry name" value="SENSOR HISTIDINE KINASE"/>
    <property type="match status" value="1"/>
</dbReference>
<evidence type="ECO:0000313" key="6">
    <source>
        <dbReference type="EMBL" id="NMF88210.1"/>
    </source>
</evidence>
<dbReference type="EC" id="2.7.13.3" evidence="2"/>
<dbReference type="GO" id="GO:0016301">
    <property type="term" value="F:kinase activity"/>
    <property type="evidence" value="ECO:0007669"/>
    <property type="project" value="UniProtKB-KW"/>
</dbReference>
<keyword evidence="6" id="KW-0808">Transferase</keyword>
<dbReference type="EMBL" id="WTVR01000010">
    <property type="protein sequence ID" value="NMF88210.1"/>
    <property type="molecule type" value="Genomic_DNA"/>
</dbReference>
<dbReference type="InterPro" id="IPR003661">
    <property type="entry name" value="HisK_dim/P_dom"/>
</dbReference>
<dbReference type="InterPro" id="IPR004358">
    <property type="entry name" value="Sig_transdc_His_kin-like_C"/>
</dbReference>
<evidence type="ECO:0000256" key="3">
    <source>
        <dbReference type="ARBA" id="ARBA00022553"/>
    </source>
</evidence>
<evidence type="ECO:0000256" key="4">
    <source>
        <dbReference type="SAM" id="Coils"/>
    </source>
</evidence>
<dbReference type="PANTHER" id="PTHR43065:SF50">
    <property type="entry name" value="HISTIDINE KINASE"/>
    <property type="match status" value="1"/>
</dbReference>
<dbReference type="Proteomes" id="UP000652074">
    <property type="component" value="Unassembled WGS sequence"/>
</dbReference>
<dbReference type="InterPro" id="IPR003594">
    <property type="entry name" value="HATPase_dom"/>
</dbReference>
<keyword evidence="4" id="KW-0175">Coiled coil</keyword>
<dbReference type="Gene3D" id="3.30.565.10">
    <property type="entry name" value="Histidine kinase-like ATPase, C-terminal domain"/>
    <property type="match status" value="1"/>
</dbReference>
<dbReference type="SMART" id="SM00387">
    <property type="entry name" value="HATPase_c"/>
    <property type="match status" value="1"/>
</dbReference>
<keyword evidence="6" id="KW-0418">Kinase</keyword>
<evidence type="ECO:0000313" key="7">
    <source>
        <dbReference type="Proteomes" id="UP000652074"/>
    </source>
</evidence>
<evidence type="ECO:0000256" key="2">
    <source>
        <dbReference type="ARBA" id="ARBA00012438"/>
    </source>
</evidence>
<dbReference type="PROSITE" id="PS50109">
    <property type="entry name" value="HIS_KIN"/>
    <property type="match status" value="1"/>
</dbReference>
<dbReference type="InterPro" id="IPR005467">
    <property type="entry name" value="His_kinase_dom"/>
</dbReference>
<dbReference type="SUPFAM" id="SSF47384">
    <property type="entry name" value="Homodimeric domain of signal transducing histidine kinase"/>
    <property type="match status" value="1"/>
</dbReference>
<feature type="coiled-coil region" evidence="4">
    <location>
        <begin position="105"/>
        <end position="135"/>
    </location>
</feature>
<dbReference type="InterPro" id="IPR036890">
    <property type="entry name" value="HATPase_C_sf"/>
</dbReference>
<gene>
    <name evidence="6" type="ORF">GPA26_06905</name>
</gene>